<keyword evidence="4" id="KW-1185">Reference proteome</keyword>
<evidence type="ECO:0000313" key="4">
    <source>
        <dbReference type="Proteomes" id="UP000436088"/>
    </source>
</evidence>
<dbReference type="Pfam" id="PF01554">
    <property type="entry name" value="MatE"/>
    <property type="match status" value="1"/>
</dbReference>
<comment type="caution">
    <text evidence="3">The sequence shown here is derived from an EMBL/GenBank/DDBJ whole genome shotgun (WGS) entry which is preliminary data.</text>
</comment>
<dbReference type="EMBL" id="VEPZ02000843">
    <property type="protein sequence ID" value="KAE8716563.1"/>
    <property type="molecule type" value="Genomic_DNA"/>
</dbReference>
<dbReference type="AlphaFoldDB" id="A0A6A3BJ68"/>
<evidence type="ECO:0000313" key="3">
    <source>
        <dbReference type="EMBL" id="KAE8716563.1"/>
    </source>
</evidence>
<comment type="similarity">
    <text evidence="1">Belongs to the multi antimicrobial extrusion (MATE) (TC 2.A.66.1) family.</text>
</comment>
<organism evidence="3 4">
    <name type="scientific">Hibiscus syriacus</name>
    <name type="common">Rose of Sharon</name>
    <dbReference type="NCBI Taxonomy" id="106335"/>
    <lineage>
        <taxon>Eukaryota</taxon>
        <taxon>Viridiplantae</taxon>
        <taxon>Streptophyta</taxon>
        <taxon>Embryophyta</taxon>
        <taxon>Tracheophyta</taxon>
        <taxon>Spermatophyta</taxon>
        <taxon>Magnoliopsida</taxon>
        <taxon>eudicotyledons</taxon>
        <taxon>Gunneridae</taxon>
        <taxon>Pentapetalae</taxon>
        <taxon>rosids</taxon>
        <taxon>malvids</taxon>
        <taxon>Malvales</taxon>
        <taxon>Malvaceae</taxon>
        <taxon>Malvoideae</taxon>
        <taxon>Hibiscus</taxon>
    </lineage>
</organism>
<feature type="transmembrane region" description="Helical" evidence="2">
    <location>
        <begin position="53"/>
        <end position="74"/>
    </location>
</feature>
<dbReference type="GO" id="GO:0042910">
    <property type="term" value="F:xenobiotic transmembrane transporter activity"/>
    <property type="evidence" value="ECO:0007669"/>
    <property type="project" value="InterPro"/>
</dbReference>
<proteinExistence type="inferred from homology"/>
<evidence type="ECO:0000256" key="1">
    <source>
        <dbReference type="ARBA" id="ARBA00010199"/>
    </source>
</evidence>
<feature type="transmembrane region" description="Helical" evidence="2">
    <location>
        <begin position="118"/>
        <end position="138"/>
    </location>
</feature>
<feature type="transmembrane region" description="Helical" evidence="2">
    <location>
        <begin position="6"/>
        <end position="32"/>
    </location>
</feature>
<dbReference type="InterPro" id="IPR002528">
    <property type="entry name" value="MATE_fam"/>
</dbReference>
<keyword evidence="2" id="KW-0812">Transmembrane</keyword>
<reference evidence="3" key="1">
    <citation type="submission" date="2019-09" db="EMBL/GenBank/DDBJ databases">
        <title>Draft genome information of white flower Hibiscus syriacus.</title>
        <authorList>
            <person name="Kim Y.-M."/>
        </authorList>
    </citation>
    <scope>NUCLEOTIDE SEQUENCE [LARGE SCALE GENOMIC DNA]</scope>
    <source>
        <strain evidence="3">YM2019G1</strain>
    </source>
</reference>
<feature type="transmembrane region" description="Helical" evidence="2">
    <location>
        <begin position="86"/>
        <end position="111"/>
    </location>
</feature>
<accession>A0A6A3BJ68</accession>
<name>A0A6A3BJ68_HIBSY</name>
<dbReference type="Proteomes" id="UP000436088">
    <property type="component" value="Unassembled WGS sequence"/>
</dbReference>
<gene>
    <name evidence="3" type="ORF">F3Y22_tig00110114pilonHSYRG00311</name>
</gene>
<evidence type="ECO:0000256" key="2">
    <source>
        <dbReference type="SAM" id="Phobius"/>
    </source>
</evidence>
<dbReference type="GO" id="GO:0015297">
    <property type="term" value="F:antiporter activity"/>
    <property type="evidence" value="ECO:0007669"/>
    <property type="project" value="InterPro"/>
</dbReference>
<keyword evidence="2" id="KW-0472">Membrane</keyword>
<dbReference type="PANTHER" id="PTHR11206">
    <property type="entry name" value="MULTIDRUG RESISTANCE PROTEIN"/>
    <property type="match status" value="1"/>
</dbReference>
<protein>
    <submittedName>
        <fullName evidence="3">Copper amine oxidase 1-like</fullName>
    </submittedName>
</protein>
<keyword evidence="2" id="KW-1133">Transmembrane helix</keyword>
<dbReference type="GO" id="GO:0016020">
    <property type="term" value="C:membrane"/>
    <property type="evidence" value="ECO:0007669"/>
    <property type="project" value="InterPro"/>
</dbReference>
<sequence length="315" mass="34337">MSAMAVIAGVALVLHVVLSSAVGWTVMISFGMNAATRNDYPYMFSNDSIVQRLVMELTPLLVLCIIINTVQPVLSGMAIGAGWRTAVVYVNIACYYLFGVVPLGLALGFVLQMGVKGIWCGMLLGTVVQTCVIFGMIYKINWNKEASIAEERIKKWGGDIDPQGDEYAVILQATHNNNNINRTTSLPNLFLSGSGHQLSLNNGLILGQDTFPQHLKVTELGHVDHRGCIVAGLCFHVLWDERPELVDVHGGAVELVPELVEDPHTDFLEIPIMVLVEEDPVVVHTSTFPRPPACLQFCLIRPWSALPSRASCGSS</sequence>